<name>A0A9W9Z0L9_9CNID</name>
<dbReference type="PANTHER" id="PTHR19229">
    <property type="entry name" value="ATP-BINDING CASSETTE TRANSPORTER SUBFAMILY A ABCA"/>
    <property type="match status" value="1"/>
</dbReference>
<dbReference type="InterPro" id="IPR003439">
    <property type="entry name" value="ABC_transporter-like_ATP-bd"/>
</dbReference>
<evidence type="ECO:0000256" key="1">
    <source>
        <dbReference type="ARBA" id="ARBA00022741"/>
    </source>
</evidence>
<dbReference type="PROSITE" id="PS50893">
    <property type="entry name" value="ABC_TRANSPORTER_2"/>
    <property type="match status" value="1"/>
</dbReference>
<evidence type="ECO:0000313" key="6">
    <source>
        <dbReference type="Proteomes" id="UP001163046"/>
    </source>
</evidence>
<dbReference type="PANTHER" id="PTHR19229:SF268">
    <property type="entry name" value="ABC TRANSPORTER DOMAIN-CONTAINING PROTEIN"/>
    <property type="match status" value="1"/>
</dbReference>
<dbReference type="SMART" id="SM00382">
    <property type="entry name" value="AAA"/>
    <property type="match status" value="1"/>
</dbReference>
<dbReference type="InterPro" id="IPR027417">
    <property type="entry name" value="P-loop_NTPase"/>
</dbReference>
<keyword evidence="3" id="KW-0472">Membrane</keyword>
<dbReference type="CDD" id="cd03263">
    <property type="entry name" value="ABC_subfamily_A"/>
    <property type="match status" value="1"/>
</dbReference>
<keyword evidence="1" id="KW-0547">Nucleotide-binding</keyword>
<keyword evidence="3" id="KW-0812">Transmembrane</keyword>
<evidence type="ECO:0000256" key="3">
    <source>
        <dbReference type="SAM" id="Phobius"/>
    </source>
</evidence>
<dbReference type="GO" id="GO:0140359">
    <property type="term" value="F:ABC-type transporter activity"/>
    <property type="evidence" value="ECO:0007669"/>
    <property type="project" value="InterPro"/>
</dbReference>
<dbReference type="InterPro" id="IPR003593">
    <property type="entry name" value="AAA+_ATPase"/>
</dbReference>
<dbReference type="Pfam" id="PF00005">
    <property type="entry name" value="ABC_tran"/>
    <property type="match status" value="1"/>
</dbReference>
<dbReference type="SUPFAM" id="SSF52540">
    <property type="entry name" value="P-loop containing nucleoside triphosphate hydrolases"/>
    <property type="match status" value="1"/>
</dbReference>
<evidence type="ECO:0000259" key="4">
    <source>
        <dbReference type="PROSITE" id="PS50893"/>
    </source>
</evidence>
<dbReference type="GO" id="GO:0005319">
    <property type="term" value="F:lipid transporter activity"/>
    <property type="evidence" value="ECO:0007669"/>
    <property type="project" value="TreeGrafter"/>
</dbReference>
<dbReference type="AlphaFoldDB" id="A0A9W9Z0L9"/>
<dbReference type="GO" id="GO:0005524">
    <property type="term" value="F:ATP binding"/>
    <property type="evidence" value="ECO:0007669"/>
    <property type="project" value="UniProtKB-KW"/>
</dbReference>
<protein>
    <recommendedName>
        <fullName evidence="4">ABC transporter domain-containing protein</fullName>
    </recommendedName>
</protein>
<feature type="domain" description="ABC transporter" evidence="4">
    <location>
        <begin position="83"/>
        <end position="273"/>
    </location>
</feature>
<dbReference type="OrthoDB" id="10255969at2759"/>
<evidence type="ECO:0000256" key="2">
    <source>
        <dbReference type="ARBA" id="ARBA00022840"/>
    </source>
</evidence>
<gene>
    <name evidence="5" type="ORF">OS493_016821</name>
</gene>
<dbReference type="Proteomes" id="UP001163046">
    <property type="component" value="Unassembled WGS sequence"/>
</dbReference>
<dbReference type="Gene3D" id="3.40.50.300">
    <property type="entry name" value="P-loop containing nucleotide triphosphate hydrolases"/>
    <property type="match status" value="1"/>
</dbReference>
<dbReference type="GO" id="GO:0016020">
    <property type="term" value="C:membrane"/>
    <property type="evidence" value="ECO:0007669"/>
    <property type="project" value="InterPro"/>
</dbReference>
<comment type="caution">
    <text evidence="5">The sequence shown here is derived from an EMBL/GenBank/DDBJ whole genome shotgun (WGS) entry which is preliminary data.</text>
</comment>
<keyword evidence="6" id="KW-1185">Reference proteome</keyword>
<accession>A0A9W9Z0L9</accession>
<organism evidence="5 6">
    <name type="scientific">Desmophyllum pertusum</name>
    <dbReference type="NCBI Taxonomy" id="174260"/>
    <lineage>
        <taxon>Eukaryota</taxon>
        <taxon>Metazoa</taxon>
        <taxon>Cnidaria</taxon>
        <taxon>Anthozoa</taxon>
        <taxon>Hexacorallia</taxon>
        <taxon>Scleractinia</taxon>
        <taxon>Caryophylliina</taxon>
        <taxon>Caryophylliidae</taxon>
        <taxon>Desmophyllum</taxon>
    </lineage>
</organism>
<evidence type="ECO:0000313" key="5">
    <source>
        <dbReference type="EMBL" id="KAJ7372892.1"/>
    </source>
</evidence>
<dbReference type="EMBL" id="MU826834">
    <property type="protein sequence ID" value="KAJ7372892.1"/>
    <property type="molecule type" value="Genomic_DNA"/>
</dbReference>
<dbReference type="InterPro" id="IPR026082">
    <property type="entry name" value="ABCA"/>
</dbReference>
<keyword evidence="3" id="KW-1133">Transmembrane helix</keyword>
<feature type="transmembrane region" description="Helical" evidence="3">
    <location>
        <begin position="45"/>
        <end position="69"/>
    </location>
</feature>
<dbReference type="GO" id="GO:0016887">
    <property type="term" value="F:ATP hydrolysis activity"/>
    <property type="evidence" value="ECO:0007669"/>
    <property type="project" value="InterPro"/>
</dbReference>
<keyword evidence="2" id="KW-0067">ATP-binding</keyword>
<sequence>MDISQNNINRKRCRELEDAFQCLKDVDNMYVDNTLAWDRPGVGQAALYMFIEAIVLSVLIILIEMNFFVKAKVNMSSGTFEGHRKETEVYRGARVTAVDHLCLGIPRGECFGLLGINGAGKTTTFSMLTGDLSITEGTAYLDGFNIQTNLKQVQQRIGYCPQFDALLERLTGREMLTMYARLRGVPDDKIKDIVSDAIQLLHLGKWADSLCGNYSGGNRRKLSTAIALVGNPPIVFLDEPTTGMDPVARRFLWDTLTGVMKGGRSIVSHLSQVSSCTGV</sequence>
<proteinExistence type="predicted"/>
<reference evidence="5" key="1">
    <citation type="submission" date="2023-01" db="EMBL/GenBank/DDBJ databases">
        <title>Genome assembly of the deep-sea coral Lophelia pertusa.</title>
        <authorList>
            <person name="Herrera S."/>
            <person name="Cordes E."/>
        </authorList>
    </citation>
    <scope>NUCLEOTIDE SEQUENCE</scope>
    <source>
        <strain evidence="5">USNM1676648</strain>
        <tissue evidence="5">Polyp</tissue>
    </source>
</reference>